<sequence length="239" mass="27628">MDAVPYKFVDSVVELFDGRKTLDPLAKEVAHPLWKAAADVHHRNREYYSIYLRPWFVVEKRGTEYNQGSNDLAPIRKNSRFARITAIVDYSDYEGGDFWEGAETFNEADTVKQLESVALQFEQSSCLVSRTNGGQNILSSLFNRFFAEIQLLDDGQKSLNFLKNQITNSPFLGCIDLKGGGLDRWPKSITPLLRRHETAKSIALCYSNDYYYFLEFRTCECDASEECYLKENYPELHYF</sequence>
<organism evidence="1 2">
    <name type="scientific">Steinernema glaseri</name>
    <dbReference type="NCBI Taxonomy" id="37863"/>
    <lineage>
        <taxon>Eukaryota</taxon>
        <taxon>Metazoa</taxon>
        <taxon>Ecdysozoa</taxon>
        <taxon>Nematoda</taxon>
        <taxon>Chromadorea</taxon>
        <taxon>Rhabditida</taxon>
        <taxon>Tylenchina</taxon>
        <taxon>Panagrolaimomorpha</taxon>
        <taxon>Strongyloidoidea</taxon>
        <taxon>Steinernematidae</taxon>
        <taxon>Steinernema</taxon>
    </lineage>
</organism>
<protein>
    <submittedName>
        <fullName evidence="2">Uncharacterized protein</fullName>
    </submittedName>
</protein>
<keyword evidence="1" id="KW-1185">Reference proteome</keyword>
<proteinExistence type="predicted"/>
<dbReference type="Proteomes" id="UP000095287">
    <property type="component" value="Unplaced"/>
</dbReference>
<name>A0A1I7ZDX6_9BILA</name>
<dbReference type="AlphaFoldDB" id="A0A1I7ZDX6"/>
<accession>A0A1I7ZDX6</accession>
<evidence type="ECO:0000313" key="2">
    <source>
        <dbReference type="WBParaSite" id="L893_g25475.t1"/>
    </source>
</evidence>
<evidence type="ECO:0000313" key="1">
    <source>
        <dbReference type="Proteomes" id="UP000095287"/>
    </source>
</evidence>
<reference evidence="2" key="1">
    <citation type="submission" date="2016-11" db="UniProtKB">
        <authorList>
            <consortium name="WormBaseParasite"/>
        </authorList>
    </citation>
    <scope>IDENTIFICATION</scope>
</reference>
<dbReference type="WBParaSite" id="L893_g25475.t1">
    <property type="protein sequence ID" value="L893_g25475.t1"/>
    <property type="gene ID" value="L893_g25475"/>
</dbReference>